<dbReference type="GO" id="GO:0005737">
    <property type="term" value="C:cytoplasm"/>
    <property type="evidence" value="ECO:0007669"/>
    <property type="project" value="TreeGrafter"/>
</dbReference>
<evidence type="ECO:0000313" key="5">
    <source>
        <dbReference type="EMBL" id="MDH1334985.1"/>
    </source>
</evidence>
<feature type="domain" description="Sulfatase N-terminal" evidence="4">
    <location>
        <begin position="4"/>
        <end position="389"/>
    </location>
</feature>
<feature type="compositionally biased region" description="Low complexity" evidence="3">
    <location>
        <begin position="543"/>
        <end position="554"/>
    </location>
</feature>
<keyword evidence="1" id="KW-0479">Metal-binding</keyword>
<organism evidence="5 6">
    <name type="scientific">Comamonas thiooxydans</name>
    <dbReference type="NCBI Taxonomy" id="363952"/>
    <lineage>
        <taxon>Bacteria</taxon>
        <taxon>Pseudomonadati</taxon>
        <taxon>Pseudomonadota</taxon>
        <taxon>Betaproteobacteria</taxon>
        <taxon>Burkholderiales</taxon>
        <taxon>Comamonadaceae</taxon>
        <taxon>Comamonas</taxon>
    </lineage>
</organism>
<reference evidence="5" key="1">
    <citation type="submission" date="2022-09" db="EMBL/GenBank/DDBJ databases">
        <title>Intensive care unit water sources are persistently colonized with multi-drug resistant bacteria and are the site of extensive horizontal gene transfer of antibiotic resistance genes.</title>
        <authorList>
            <person name="Diorio-Toth L."/>
        </authorList>
    </citation>
    <scope>NUCLEOTIDE SEQUENCE</scope>
    <source>
        <strain evidence="5">GD03832</strain>
    </source>
</reference>
<sequence>MSARNILFIMIDQLRWDYLSCYGSSPVQTPHIDALAARGVRFTSAYAQGTSCGNSRASFYTGRHVRSHGATWNDIPFGLDQRTLGEYMHERGLQTILMGKTHMRPDVNGLVRLHLDAEGNMGQTMAECGFVAGERDDGLHPEGPLGFYSASEPRYNEYLRAHGMDGRNPWLEWANSAQDEQGRILNGFFMENANHPARVPAEFSETAYMTGRAMQTIAEAGDKPWCLHLSYIKPHWPLIAPAPYHAMYGADDVPAAVRSQREIDEAHPVFGQFMKQRVAQTFSRDDVRARAIPAYMGLIRQVDDEIGRLMAFLKTQGRLDDTLIVLTADHGDYLGDHWLGEKDLFHDAAAKLPMIVVDPGKAADTTRGTACDALVGAIDVIPTFIDALGGTPPRHLLEGRSLLPWLCDTTPATWRDAVFSECDYARLPAAQALGRDPLEARLTMAFDGRWKYVHCLGFAPMLYDLQEDPQELRDLGRDPGPATVRERMKDLMLDWSAGLRNRAAIDEEQMRALTGKSARQGILIGFWKESDVPAAQKPQPLGTATTTSPAAANA</sequence>
<dbReference type="InterPro" id="IPR017850">
    <property type="entry name" value="Alkaline_phosphatase_core_sf"/>
</dbReference>
<dbReference type="Gene3D" id="3.40.720.10">
    <property type="entry name" value="Alkaline Phosphatase, subunit A"/>
    <property type="match status" value="1"/>
</dbReference>
<name>A0AA42Q0J1_9BURK</name>
<proteinExistence type="predicted"/>
<evidence type="ECO:0000259" key="4">
    <source>
        <dbReference type="Pfam" id="PF00884"/>
    </source>
</evidence>
<comment type="caution">
    <text evidence="5">The sequence shown here is derived from an EMBL/GenBank/DDBJ whole genome shotgun (WGS) entry which is preliminary data.</text>
</comment>
<dbReference type="GO" id="GO:0008484">
    <property type="term" value="F:sulfuric ester hydrolase activity"/>
    <property type="evidence" value="ECO:0007669"/>
    <property type="project" value="TreeGrafter"/>
</dbReference>
<dbReference type="RefSeq" id="WP_280008346.1">
    <property type="nucleotide sequence ID" value="NZ_JAOCEK010000009.1"/>
</dbReference>
<evidence type="ECO:0000256" key="2">
    <source>
        <dbReference type="ARBA" id="ARBA00022801"/>
    </source>
</evidence>
<dbReference type="PANTHER" id="PTHR45953">
    <property type="entry name" value="IDURONATE 2-SULFATASE"/>
    <property type="match status" value="1"/>
</dbReference>
<dbReference type="EMBL" id="JAOCEK010000009">
    <property type="protein sequence ID" value="MDH1334985.1"/>
    <property type="molecule type" value="Genomic_DNA"/>
</dbReference>
<gene>
    <name evidence="5" type="ORF">N5D63_12645</name>
</gene>
<accession>A0AA42Q0J1</accession>
<evidence type="ECO:0000256" key="1">
    <source>
        <dbReference type="ARBA" id="ARBA00022723"/>
    </source>
</evidence>
<evidence type="ECO:0000313" key="6">
    <source>
        <dbReference type="Proteomes" id="UP001161065"/>
    </source>
</evidence>
<dbReference type="InterPro" id="IPR000917">
    <property type="entry name" value="Sulfatase_N"/>
</dbReference>
<dbReference type="GO" id="GO:0046872">
    <property type="term" value="F:metal ion binding"/>
    <property type="evidence" value="ECO:0007669"/>
    <property type="project" value="UniProtKB-KW"/>
</dbReference>
<keyword evidence="2 5" id="KW-0378">Hydrolase</keyword>
<dbReference type="Pfam" id="PF00884">
    <property type="entry name" value="Sulfatase"/>
    <property type="match status" value="1"/>
</dbReference>
<dbReference type="AlphaFoldDB" id="A0AA42Q0J1"/>
<dbReference type="PANTHER" id="PTHR45953:SF1">
    <property type="entry name" value="IDURONATE 2-SULFATASE"/>
    <property type="match status" value="1"/>
</dbReference>
<protein>
    <submittedName>
        <fullName evidence="5">Sulfatase-like hydrolase/transferase</fullName>
    </submittedName>
</protein>
<evidence type="ECO:0000256" key="3">
    <source>
        <dbReference type="SAM" id="MobiDB-lite"/>
    </source>
</evidence>
<feature type="region of interest" description="Disordered" evidence="3">
    <location>
        <begin position="534"/>
        <end position="554"/>
    </location>
</feature>
<dbReference type="Proteomes" id="UP001161065">
    <property type="component" value="Unassembled WGS sequence"/>
</dbReference>
<dbReference type="SUPFAM" id="SSF53649">
    <property type="entry name" value="Alkaline phosphatase-like"/>
    <property type="match status" value="1"/>
</dbReference>